<sequence length="144" mass="15935">MVARAAKWLKGSCGCSVVLTELKAFTDSGECPDAVGWRSNYSVLIECKASRRDFLADKKKHFRATPGRGVGNYRFYLCPPGVITIDDLPEGWGLLYAEAGKIKREVAPKGNTWGHGNNQKFMQPRNTEAEITMLVSALRRTRGA</sequence>
<protein>
    <recommendedName>
        <fullName evidence="3">Holliday junction resolvase</fullName>
    </recommendedName>
</protein>
<comment type="caution">
    <text evidence="1">The sequence shown here is derived from an EMBL/GenBank/DDBJ whole genome shotgun (WGS) entry which is preliminary data.</text>
</comment>
<evidence type="ECO:0008006" key="3">
    <source>
        <dbReference type="Google" id="ProtNLM"/>
    </source>
</evidence>
<name>A0ABY1ZMM7_9GAMM</name>
<dbReference type="EMBL" id="SJDL01000008">
    <property type="protein sequence ID" value="TBW57497.1"/>
    <property type="molecule type" value="Genomic_DNA"/>
</dbReference>
<reference evidence="1 2" key="1">
    <citation type="submission" date="2019-02" db="EMBL/GenBank/DDBJ databases">
        <title>Marinobacter halodurans sp. nov., a marine bacterium isolated from sea tidal flat.</title>
        <authorList>
            <person name="Yoo Y."/>
            <person name="Lee D.W."/>
            <person name="Kim B.S."/>
            <person name="Kim J.-J."/>
        </authorList>
    </citation>
    <scope>NUCLEOTIDE SEQUENCE [LARGE SCALE GENOMIC DNA]</scope>
    <source>
        <strain evidence="1 2">YJ-S3-2</strain>
    </source>
</reference>
<evidence type="ECO:0000313" key="2">
    <source>
        <dbReference type="Proteomes" id="UP000313645"/>
    </source>
</evidence>
<proteinExistence type="predicted"/>
<gene>
    <name evidence="1" type="ORF">EZI54_06955</name>
</gene>
<organism evidence="1 2">
    <name type="scientific">Marinobacter halodurans</name>
    <dbReference type="NCBI Taxonomy" id="2528979"/>
    <lineage>
        <taxon>Bacteria</taxon>
        <taxon>Pseudomonadati</taxon>
        <taxon>Pseudomonadota</taxon>
        <taxon>Gammaproteobacteria</taxon>
        <taxon>Pseudomonadales</taxon>
        <taxon>Marinobacteraceae</taxon>
        <taxon>Marinobacter</taxon>
    </lineage>
</organism>
<dbReference type="Proteomes" id="UP000313645">
    <property type="component" value="Unassembled WGS sequence"/>
</dbReference>
<evidence type="ECO:0000313" key="1">
    <source>
        <dbReference type="EMBL" id="TBW57497.1"/>
    </source>
</evidence>
<keyword evidence="2" id="KW-1185">Reference proteome</keyword>
<accession>A0ABY1ZMM7</accession>